<dbReference type="EMBL" id="CADCWF010000008">
    <property type="protein sequence ID" value="CAA9535054.1"/>
    <property type="molecule type" value="Genomic_DNA"/>
</dbReference>
<feature type="transmembrane region" description="Helical" evidence="1">
    <location>
        <begin position="170"/>
        <end position="189"/>
    </location>
</feature>
<organism evidence="2">
    <name type="scientific">uncultured Thermomicrobiales bacterium</name>
    <dbReference type="NCBI Taxonomy" id="1645740"/>
    <lineage>
        <taxon>Bacteria</taxon>
        <taxon>Pseudomonadati</taxon>
        <taxon>Thermomicrobiota</taxon>
        <taxon>Thermomicrobia</taxon>
        <taxon>Thermomicrobiales</taxon>
        <taxon>environmental samples</taxon>
    </lineage>
</organism>
<reference evidence="2" key="1">
    <citation type="submission" date="2020-02" db="EMBL/GenBank/DDBJ databases">
        <authorList>
            <person name="Meier V. D."/>
        </authorList>
    </citation>
    <scope>NUCLEOTIDE SEQUENCE</scope>
    <source>
        <strain evidence="2">AVDCRST_MAG59</strain>
    </source>
</reference>
<feature type="transmembrane region" description="Helical" evidence="1">
    <location>
        <begin position="47"/>
        <end position="66"/>
    </location>
</feature>
<keyword evidence="1" id="KW-1133">Transmembrane helix</keyword>
<dbReference type="AlphaFoldDB" id="A0A6J4TY69"/>
<proteinExistence type="predicted"/>
<keyword evidence="1" id="KW-0472">Membrane</keyword>
<protein>
    <submittedName>
        <fullName evidence="2">Uncharacterized protein</fullName>
    </submittedName>
</protein>
<name>A0A6J4TY69_9BACT</name>
<keyword evidence="1" id="KW-0812">Transmembrane</keyword>
<gene>
    <name evidence="2" type="ORF">AVDCRST_MAG59-255</name>
</gene>
<evidence type="ECO:0000256" key="1">
    <source>
        <dbReference type="SAM" id="Phobius"/>
    </source>
</evidence>
<feature type="transmembrane region" description="Helical" evidence="1">
    <location>
        <begin position="196"/>
        <end position="216"/>
    </location>
</feature>
<sequence>MPSRPRRAPESAGPAGAASALAAAAPLLVTALLAAIGASGVLPLPETGLPIPTLVVVAVQIVGIVLARELDLDRWRRLWWMALAGTAMLLPSLALQAALSRTPFVSWSSGSAGALVWVTLGTLVLIGGMWVWTATVSTDQPERAALVWLPAALLVPAVLGSPGTDLGEPAGLLALAIAFALAGAAVLLGELSPPTALLPIAVVTFVAELALLLVLGRLPALATDQGRVVPALGVLLLLAAVATLVAAPLAALAARRFGDLVDEVTPVYRGRGPRDAGRR</sequence>
<feature type="transmembrane region" description="Helical" evidence="1">
    <location>
        <begin position="111"/>
        <end position="132"/>
    </location>
</feature>
<feature type="transmembrane region" description="Helical" evidence="1">
    <location>
        <begin position="78"/>
        <end position="99"/>
    </location>
</feature>
<accession>A0A6J4TY69</accession>
<feature type="transmembrane region" description="Helical" evidence="1">
    <location>
        <begin position="144"/>
        <end position="164"/>
    </location>
</feature>
<evidence type="ECO:0000313" key="2">
    <source>
        <dbReference type="EMBL" id="CAA9535054.1"/>
    </source>
</evidence>
<feature type="transmembrane region" description="Helical" evidence="1">
    <location>
        <begin position="228"/>
        <end position="252"/>
    </location>
</feature>